<evidence type="ECO:0000313" key="10">
    <source>
        <dbReference type="EMBL" id="ACY19981.1"/>
    </source>
</evidence>
<dbReference type="HOGENOM" id="CLU_027539_0_2_11"/>
<dbReference type="STRING" id="526226.Gbro_0656"/>
<protein>
    <submittedName>
        <fullName evidence="10">Exodeoxyribonuclease III Xth</fullName>
    </submittedName>
</protein>
<dbReference type="EMBL" id="CP001802">
    <property type="protein sequence ID" value="ACY19981.1"/>
    <property type="molecule type" value="Genomic_DNA"/>
</dbReference>
<feature type="active site" description="Proton donor/acceptor" evidence="6">
    <location>
        <position position="155"/>
    </location>
</feature>
<dbReference type="GO" id="GO:0003677">
    <property type="term" value="F:DNA binding"/>
    <property type="evidence" value="ECO:0007669"/>
    <property type="project" value="InterPro"/>
</dbReference>
<comment type="cofactor">
    <cofactor evidence="1">
        <name>Mn(2+)</name>
        <dbReference type="ChEBI" id="CHEBI:29035"/>
    </cofactor>
</comment>
<evidence type="ECO:0000256" key="2">
    <source>
        <dbReference type="ARBA" id="ARBA00007092"/>
    </source>
</evidence>
<evidence type="ECO:0000256" key="4">
    <source>
        <dbReference type="ARBA" id="ARBA00022801"/>
    </source>
</evidence>
<feature type="site" description="Interaction with DNA substrate" evidence="8">
    <location>
        <position position="253"/>
    </location>
</feature>
<accession>D0L294</accession>
<evidence type="ECO:0000313" key="11">
    <source>
        <dbReference type="Proteomes" id="UP000001219"/>
    </source>
</evidence>
<feature type="binding site" evidence="7">
    <location>
        <position position="155"/>
    </location>
    <ligand>
        <name>Mg(2+)</name>
        <dbReference type="ChEBI" id="CHEBI:18420"/>
        <label>1</label>
    </ligand>
</feature>
<feature type="binding site" evidence="7">
    <location>
        <position position="157"/>
    </location>
    <ligand>
        <name>Mg(2+)</name>
        <dbReference type="ChEBI" id="CHEBI:18420"/>
        <label>1</label>
    </ligand>
</feature>
<proteinExistence type="inferred from homology"/>
<dbReference type="Pfam" id="PF03372">
    <property type="entry name" value="Exo_endo_phos"/>
    <property type="match status" value="1"/>
</dbReference>
<feature type="active site" evidence="6">
    <location>
        <position position="112"/>
    </location>
</feature>
<reference evidence="11" key="1">
    <citation type="submission" date="2009-10" db="EMBL/GenBank/DDBJ databases">
        <title>The complete chromosome of Gordonia bronchialis DSM 43247.</title>
        <authorList>
            <consortium name="US DOE Joint Genome Institute (JGI-PGF)"/>
            <person name="Lucas S."/>
            <person name="Copeland A."/>
            <person name="Lapidus A."/>
            <person name="Glavina del Rio T."/>
            <person name="Dalin E."/>
            <person name="Tice H."/>
            <person name="Bruce D."/>
            <person name="Goodwin L."/>
            <person name="Pitluck S."/>
            <person name="Kyrpides N."/>
            <person name="Mavromatis K."/>
            <person name="Ivanova N."/>
            <person name="Ovchinnikova G."/>
            <person name="Saunders E."/>
            <person name="Brettin T."/>
            <person name="Detter J.C."/>
            <person name="Han C."/>
            <person name="Larimer F."/>
            <person name="Land M."/>
            <person name="Hauser L."/>
            <person name="Markowitz V."/>
            <person name="Cheng J.-F."/>
            <person name="Hugenholtz P."/>
            <person name="Woyke T."/>
            <person name="Wu D."/>
            <person name="Jando M."/>
            <person name="Schneider S."/>
            <person name="Goeker M."/>
            <person name="Klenk H.-P."/>
            <person name="Eisen J.A."/>
        </authorList>
    </citation>
    <scope>NUCLEOTIDE SEQUENCE [LARGE SCALE GENOMIC DNA]</scope>
    <source>
        <strain evidence="11">ATCC 25592 / DSM 43247 / BCRC 13721 / JCM 3198 / KCTC 3076 / NBRC 16047 / NCTC 10667</strain>
    </source>
</reference>
<sequence>MRIATWNVNSIRARSETVVAWMEHHDVDVLAMQETKCHDDAFPLMSFLVAGYDVTHVGQGAYNGVAIASRVGLDEIEVGFEGMPPLSVDGREIVEARAISARCAGVRVWSLYVPNGRAIDDPHYRYKLAWLEALADRSALWLAHDPAAQIMLAGDWNVAQRDTDVWDPGFFAGKPHVSDAERAAIAAFLDAGLTDSALPYADGYTFWDYTSLRFPRNEGMRIDYALCSPALDTRVLGATVDRDARKPKGASDHAPVIVDLAD</sequence>
<dbReference type="PROSITE" id="PS51435">
    <property type="entry name" value="AP_NUCLEASE_F1_4"/>
    <property type="match status" value="1"/>
</dbReference>
<feature type="active site" description="Proton acceptor" evidence="6">
    <location>
        <position position="253"/>
    </location>
</feature>
<evidence type="ECO:0000256" key="3">
    <source>
        <dbReference type="ARBA" id="ARBA00022723"/>
    </source>
</evidence>
<dbReference type="InterPro" id="IPR037493">
    <property type="entry name" value="ExoIII-like"/>
</dbReference>
<keyword evidence="4" id="KW-0378">Hydrolase</keyword>
<dbReference type="NCBIfam" id="TIGR00633">
    <property type="entry name" value="xth"/>
    <property type="match status" value="1"/>
</dbReference>
<dbReference type="GO" id="GO:0046872">
    <property type="term" value="F:metal ion binding"/>
    <property type="evidence" value="ECO:0007669"/>
    <property type="project" value="UniProtKB-KW"/>
</dbReference>
<name>D0L294_GORB4</name>
<dbReference type="NCBIfam" id="TIGR00195">
    <property type="entry name" value="exoDNase_III"/>
    <property type="match status" value="1"/>
</dbReference>
<dbReference type="InterPro" id="IPR005135">
    <property type="entry name" value="Endo/exonuclease/phosphatase"/>
</dbReference>
<dbReference type="eggNOG" id="COG0708">
    <property type="taxonomic scope" value="Bacteria"/>
</dbReference>
<dbReference type="Proteomes" id="UP000001219">
    <property type="component" value="Chromosome"/>
</dbReference>
<dbReference type="PANTHER" id="PTHR43250:SF2">
    <property type="entry name" value="EXODEOXYRIBONUCLEASE III"/>
    <property type="match status" value="1"/>
</dbReference>
<dbReference type="Gene3D" id="3.60.10.10">
    <property type="entry name" value="Endonuclease/exonuclease/phosphatase"/>
    <property type="match status" value="1"/>
</dbReference>
<dbReference type="GO" id="GO:0008311">
    <property type="term" value="F:double-stranded DNA 3'-5' DNA exonuclease activity"/>
    <property type="evidence" value="ECO:0007669"/>
    <property type="project" value="InterPro"/>
</dbReference>
<dbReference type="AlphaFoldDB" id="D0L294"/>
<feature type="binding site" evidence="7">
    <location>
        <position position="253"/>
    </location>
    <ligand>
        <name>Mg(2+)</name>
        <dbReference type="ChEBI" id="CHEBI:18420"/>
        <label>1</label>
    </ligand>
</feature>
<feature type="binding site" evidence="7">
    <location>
        <position position="252"/>
    </location>
    <ligand>
        <name>Mg(2+)</name>
        <dbReference type="ChEBI" id="CHEBI:18420"/>
        <label>1</label>
    </ligand>
</feature>
<dbReference type="InterPro" id="IPR036691">
    <property type="entry name" value="Endo/exonu/phosph_ase_sf"/>
</dbReference>
<dbReference type="RefSeq" id="WP_012832568.1">
    <property type="nucleotide sequence ID" value="NC_013441.1"/>
</dbReference>
<dbReference type="CDD" id="cd09086">
    <property type="entry name" value="ExoIII-like_AP-endo"/>
    <property type="match status" value="1"/>
</dbReference>
<dbReference type="GO" id="GO:0004519">
    <property type="term" value="F:endonuclease activity"/>
    <property type="evidence" value="ECO:0007669"/>
    <property type="project" value="InterPro"/>
</dbReference>
<evidence type="ECO:0000256" key="7">
    <source>
        <dbReference type="PIRSR" id="PIRSR604808-2"/>
    </source>
</evidence>
<dbReference type="SUPFAM" id="SSF56219">
    <property type="entry name" value="DNase I-like"/>
    <property type="match status" value="1"/>
</dbReference>
<dbReference type="InterPro" id="IPR020848">
    <property type="entry name" value="AP_endonuclease_F1_CS"/>
</dbReference>
<keyword evidence="3 7" id="KW-0479">Metal-binding</keyword>
<dbReference type="PROSITE" id="PS00728">
    <property type="entry name" value="AP_NUCLEASE_F1_3"/>
    <property type="match status" value="1"/>
</dbReference>
<evidence type="ECO:0000256" key="1">
    <source>
        <dbReference type="ARBA" id="ARBA00001936"/>
    </source>
</evidence>
<dbReference type="KEGG" id="gbr:Gbro_0656"/>
<feature type="binding site" evidence="7">
    <location>
        <position position="34"/>
    </location>
    <ligand>
        <name>Mg(2+)</name>
        <dbReference type="ChEBI" id="CHEBI:18420"/>
        <label>1</label>
    </ligand>
</feature>
<dbReference type="GO" id="GO:0006281">
    <property type="term" value="P:DNA repair"/>
    <property type="evidence" value="ECO:0007669"/>
    <property type="project" value="InterPro"/>
</dbReference>
<dbReference type="OrthoDB" id="9803914at2"/>
<feature type="domain" description="Endonuclease/exonuclease/phosphatase" evidence="9">
    <location>
        <begin position="4"/>
        <end position="253"/>
    </location>
</feature>
<keyword evidence="11" id="KW-1185">Reference proteome</keyword>
<reference evidence="10 11" key="2">
    <citation type="journal article" date="2010" name="Stand. Genomic Sci.">
        <title>Complete genome sequence of Gordonia bronchialis type strain (3410).</title>
        <authorList>
            <person name="Ivanova N."/>
            <person name="Sikorski J."/>
            <person name="Jando M."/>
            <person name="Lapidus A."/>
            <person name="Nolan M."/>
            <person name="Lucas S."/>
            <person name="Del Rio T.G."/>
            <person name="Tice H."/>
            <person name="Copeland A."/>
            <person name="Cheng J.F."/>
            <person name="Chen F."/>
            <person name="Bruce D."/>
            <person name="Goodwin L."/>
            <person name="Pitluck S."/>
            <person name="Mavromatis K."/>
            <person name="Ovchinnikova G."/>
            <person name="Pati A."/>
            <person name="Chen A."/>
            <person name="Palaniappan K."/>
            <person name="Land M."/>
            <person name="Hauser L."/>
            <person name="Chang Y.J."/>
            <person name="Jeffries C.D."/>
            <person name="Chain P."/>
            <person name="Saunders E."/>
            <person name="Han C."/>
            <person name="Detter J.C."/>
            <person name="Brettin T."/>
            <person name="Rohde M."/>
            <person name="Goker M."/>
            <person name="Bristow J."/>
            <person name="Eisen J.A."/>
            <person name="Markowitz V."/>
            <person name="Hugenholtz P."/>
            <person name="Klenk H.P."/>
            <person name="Kyrpides N.C."/>
        </authorList>
    </citation>
    <scope>NUCLEOTIDE SEQUENCE [LARGE SCALE GENOMIC DNA]</scope>
    <source>
        <strain evidence="11">ATCC 25592 / DSM 43247 / BCRC 13721 / JCM 3198 / KCTC 3076 / NBRC 16047 / NCTC 10667</strain>
    </source>
</reference>
<feature type="binding site" evidence="7">
    <location>
        <position position="7"/>
    </location>
    <ligand>
        <name>Mg(2+)</name>
        <dbReference type="ChEBI" id="CHEBI:18420"/>
        <label>1</label>
    </ligand>
</feature>
<keyword evidence="5 7" id="KW-0460">Magnesium</keyword>
<evidence type="ECO:0000256" key="8">
    <source>
        <dbReference type="PIRSR" id="PIRSR604808-3"/>
    </source>
</evidence>
<evidence type="ECO:0000259" key="9">
    <source>
        <dbReference type="Pfam" id="PF03372"/>
    </source>
</evidence>
<feature type="site" description="Important for catalytic activity" evidence="8">
    <location>
        <position position="223"/>
    </location>
</feature>
<dbReference type="PANTHER" id="PTHR43250">
    <property type="entry name" value="EXODEOXYRIBONUCLEASE III"/>
    <property type="match status" value="1"/>
</dbReference>
<evidence type="ECO:0000256" key="5">
    <source>
        <dbReference type="ARBA" id="ARBA00022842"/>
    </source>
</evidence>
<organism evidence="10 11">
    <name type="scientific">Gordonia bronchialis (strain ATCC 25592 / DSM 43247 / BCRC 13721 / JCM 3198 / KCTC 3076 / NBRC 16047 / NCTC 10667)</name>
    <name type="common">Rhodococcus bronchialis</name>
    <dbReference type="NCBI Taxonomy" id="526226"/>
    <lineage>
        <taxon>Bacteria</taxon>
        <taxon>Bacillati</taxon>
        <taxon>Actinomycetota</taxon>
        <taxon>Actinomycetes</taxon>
        <taxon>Mycobacteriales</taxon>
        <taxon>Gordoniaceae</taxon>
        <taxon>Gordonia</taxon>
    </lineage>
</organism>
<gene>
    <name evidence="10" type="ordered locus">Gbro_0656</name>
</gene>
<keyword evidence="7" id="KW-0464">Manganese</keyword>
<feature type="site" description="Transition state stabilizer" evidence="8">
    <location>
        <position position="157"/>
    </location>
</feature>
<comment type="similarity">
    <text evidence="2">Belongs to the DNA repair enzymes AP/ExoA family.</text>
</comment>
<evidence type="ECO:0000256" key="6">
    <source>
        <dbReference type="PIRSR" id="PIRSR604808-1"/>
    </source>
</evidence>
<comment type="cofactor">
    <cofactor evidence="7">
        <name>Mg(2+)</name>
        <dbReference type="ChEBI" id="CHEBI:18420"/>
    </cofactor>
    <cofactor evidence="7">
        <name>Mn(2+)</name>
        <dbReference type="ChEBI" id="CHEBI:29035"/>
    </cofactor>
    <text evidence="7">Probably binds two magnesium or manganese ions per subunit.</text>
</comment>
<dbReference type="InterPro" id="IPR004808">
    <property type="entry name" value="AP_endonuc_1"/>
</dbReference>